<keyword evidence="4" id="KW-1185">Reference proteome</keyword>
<evidence type="ECO:0000313" key="5">
    <source>
        <dbReference type="WBParaSite" id="TREG1_75430.1"/>
    </source>
</evidence>
<feature type="domain" description="Saposin B-type" evidence="3">
    <location>
        <begin position="72"/>
        <end position="148"/>
    </location>
</feature>
<dbReference type="SUPFAM" id="SSF47862">
    <property type="entry name" value="Saposin"/>
    <property type="match status" value="1"/>
</dbReference>
<evidence type="ECO:0000256" key="2">
    <source>
        <dbReference type="SAM" id="SignalP"/>
    </source>
</evidence>
<protein>
    <recommendedName>
        <fullName evidence="3">Saposin B-type domain-containing protein</fullName>
    </recommendedName>
</protein>
<dbReference type="WBParaSite" id="TREG1_75430.1">
    <property type="protein sequence ID" value="TREG1_75430.1"/>
    <property type="gene ID" value="TREG1_75430"/>
</dbReference>
<dbReference type="PROSITE" id="PS50015">
    <property type="entry name" value="SAP_B"/>
    <property type="match status" value="1"/>
</dbReference>
<dbReference type="Gene3D" id="1.10.225.10">
    <property type="entry name" value="Saposin-like"/>
    <property type="match status" value="1"/>
</dbReference>
<proteinExistence type="predicted"/>
<accession>A0AA85K7F6</accession>
<evidence type="ECO:0000259" key="3">
    <source>
        <dbReference type="PROSITE" id="PS50015"/>
    </source>
</evidence>
<sequence>MKIVCILVIFATIIIQQSFNQITSDDHFTIGATSDPISSNLVQEVNQPQNEDDKGRPGGQNSFPLKTSNITSSIKCSFCVMAVNFARKFLTKPSSFEVIHGIISEMCSVVQDYEIECYDVAAQIVDSYVIVFNRTDAVDSCLQVNLCG</sequence>
<organism evidence="4 5">
    <name type="scientific">Trichobilharzia regenti</name>
    <name type="common">Nasal bird schistosome</name>
    <dbReference type="NCBI Taxonomy" id="157069"/>
    <lineage>
        <taxon>Eukaryota</taxon>
        <taxon>Metazoa</taxon>
        <taxon>Spiralia</taxon>
        <taxon>Lophotrochozoa</taxon>
        <taxon>Platyhelminthes</taxon>
        <taxon>Trematoda</taxon>
        <taxon>Digenea</taxon>
        <taxon>Strigeidida</taxon>
        <taxon>Schistosomatoidea</taxon>
        <taxon>Schistosomatidae</taxon>
        <taxon>Trichobilharzia</taxon>
    </lineage>
</organism>
<name>A0AA85K7F6_TRIRE</name>
<keyword evidence="1" id="KW-1015">Disulfide bond</keyword>
<evidence type="ECO:0000313" key="4">
    <source>
        <dbReference type="Proteomes" id="UP000050795"/>
    </source>
</evidence>
<reference evidence="5" key="2">
    <citation type="submission" date="2023-11" db="UniProtKB">
        <authorList>
            <consortium name="WormBaseParasite"/>
        </authorList>
    </citation>
    <scope>IDENTIFICATION</scope>
</reference>
<dbReference type="AlphaFoldDB" id="A0AA85K7F6"/>
<feature type="signal peptide" evidence="2">
    <location>
        <begin position="1"/>
        <end position="20"/>
    </location>
</feature>
<keyword evidence="2" id="KW-0732">Signal</keyword>
<evidence type="ECO:0000256" key="1">
    <source>
        <dbReference type="ARBA" id="ARBA00023157"/>
    </source>
</evidence>
<dbReference type="Proteomes" id="UP000050795">
    <property type="component" value="Unassembled WGS sequence"/>
</dbReference>
<dbReference type="InterPro" id="IPR011001">
    <property type="entry name" value="Saposin-like"/>
</dbReference>
<dbReference type="InterPro" id="IPR008139">
    <property type="entry name" value="SaposinB_dom"/>
</dbReference>
<reference evidence="4" key="1">
    <citation type="submission" date="2022-06" db="EMBL/GenBank/DDBJ databases">
        <authorList>
            <person name="Berger JAMES D."/>
            <person name="Berger JAMES D."/>
        </authorList>
    </citation>
    <scope>NUCLEOTIDE SEQUENCE [LARGE SCALE GENOMIC DNA]</scope>
</reference>
<feature type="chain" id="PRO_5041724695" description="Saposin B-type domain-containing protein" evidence="2">
    <location>
        <begin position="21"/>
        <end position="148"/>
    </location>
</feature>